<name>A0ABT9Y0S3_9BACI</name>
<comment type="caution">
    <text evidence="1">The sequence shown here is derived from an EMBL/GenBank/DDBJ whole genome shotgun (WGS) entry which is preliminary data.</text>
</comment>
<dbReference type="Proteomes" id="UP001224122">
    <property type="component" value="Unassembled WGS sequence"/>
</dbReference>
<gene>
    <name evidence="1" type="ORF">J2S10_003931</name>
</gene>
<keyword evidence="2" id="KW-1185">Reference proteome</keyword>
<evidence type="ECO:0000313" key="1">
    <source>
        <dbReference type="EMBL" id="MDQ0200729.1"/>
    </source>
</evidence>
<organism evidence="1 2">
    <name type="scientific">Neobacillus ginsengisoli</name>
    <dbReference type="NCBI Taxonomy" id="904295"/>
    <lineage>
        <taxon>Bacteria</taxon>
        <taxon>Bacillati</taxon>
        <taxon>Bacillota</taxon>
        <taxon>Bacilli</taxon>
        <taxon>Bacillales</taxon>
        <taxon>Bacillaceae</taxon>
        <taxon>Neobacillus</taxon>
    </lineage>
</organism>
<protein>
    <submittedName>
        <fullName evidence="1">Nucleotide-binding universal stress UspA family protein</fullName>
    </submittedName>
</protein>
<evidence type="ECO:0000313" key="2">
    <source>
        <dbReference type="Proteomes" id="UP001224122"/>
    </source>
</evidence>
<accession>A0ABT9Y0S3</accession>
<reference evidence="1 2" key="1">
    <citation type="submission" date="2023-07" db="EMBL/GenBank/DDBJ databases">
        <title>Genomic Encyclopedia of Type Strains, Phase IV (KMG-IV): sequencing the most valuable type-strain genomes for metagenomic binning, comparative biology and taxonomic classification.</title>
        <authorList>
            <person name="Goeker M."/>
        </authorList>
    </citation>
    <scope>NUCLEOTIDE SEQUENCE [LARGE SCALE GENOMIC DNA]</scope>
    <source>
        <strain evidence="1 2">DSM 27594</strain>
    </source>
</reference>
<sequence length="32" mass="3604">MFPVCSRIVVPYDNSELSKKALETAMMLAIVF</sequence>
<proteinExistence type="predicted"/>
<dbReference type="EMBL" id="JAUSTW010000007">
    <property type="protein sequence ID" value="MDQ0200729.1"/>
    <property type="molecule type" value="Genomic_DNA"/>
</dbReference>